<evidence type="ECO:0008006" key="2">
    <source>
        <dbReference type="Google" id="ProtNLM"/>
    </source>
</evidence>
<sequence>MKMKRNLLYLTVLALGVSGLFACTQKPQESGILQGHVTIGPLVPAIREGDAEPTPAPEVYATREIVVFKGDGTTEFTRLTIDDKGNYRGELPVGTYVVDINRIGIDSAKDLPIKIEIINQGVTRLDINIDTGIR</sequence>
<dbReference type="AlphaFoldDB" id="X1RMY3"/>
<name>X1RMY3_9ZZZZ</name>
<reference evidence="1" key="1">
    <citation type="journal article" date="2014" name="Front. Microbiol.">
        <title>High frequency of phylogenetically diverse reductive dehalogenase-homologous genes in deep subseafloor sedimentary metagenomes.</title>
        <authorList>
            <person name="Kawai M."/>
            <person name="Futagami T."/>
            <person name="Toyoda A."/>
            <person name="Takaki Y."/>
            <person name="Nishi S."/>
            <person name="Hori S."/>
            <person name="Arai W."/>
            <person name="Tsubouchi T."/>
            <person name="Morono Y."/>
            <person name="Uchiyama I."/>
            <person name="Ito T."/>
            <person name="Fujiyama A."/>
            <person name="Inagaki F."/>
            <person name="Takami H."/>
        </authorList>
    </citation>
    <scope>NUCLEOTIDE SEQUENCE</scope>
    <source>
        <strain evidence="1">Expedition CK06-06</strain>
    </source>
</reference>
<proteinExistence type="predicted"/>
<accession>X1RMY3</accession>
<protein>
    <recommendedName>
        <fullName evidence="2">Carboxypeptidase regulatory-like domain-containing protein</fullName>
    </recommendedName>
</protein>
<dbReference type="PROSITE" id="PS51257">
    <property type="entry name" value="PROKAR_LIPOPROTEIN"/>
    <property type="match status" value="1"/>
</dbReference>
<comment type="caution">
    <text evidence="1">The sequence shown here is derived from an EMBL/GenBank/DDBJ whole genome shotgun (WGS) entry which is preliminary data.</text>
</comment>
<dbReference type="EMBL" id="BARW01012238">
    <property type="protein sequence ID" value="GAI81983.1"/>
    <property type="molecule type" value="Genomic_DNA"/>
</dbReference>
<evidence type="ECO:0000313" key="1">
    <source>
        <dbReference type="EMBL" id="GAI81983.1"/>
    </source>
</evidence>
<gene>
    <name evidence="1" type="ORF">S12H4_23166</name>
</gene>
<organism evidence="1">
    <name type="scientific">marine sediment metagenome</name>
    <dbReference type="NCBI Taxonomy" id="412755"/>
    <lineage>
        <taxon>unclassified sequences</taxon>
        <taxon>metagenomes</taxon>
        <taxon>ecological metagenomes</taxon>
    </lineage>
</organism>